<gene>
    <name evidence="1" type="ORF">K8N75_11720</name>
</gene>
<organism evidence="1 2">
    <name type="scientific">Methanobacterium spitsbergense</name>
    <dbReference type="NCBI Taxonomy" id="2874285"/>
    <lineage>
        <taxon>Archaea</taxon>
        <taxon>Methanobacteriati</taxon>
        <taxon>Methanobacteriota</taxon>
        <taxon>Methanomada group</taxon>
        <taxon>Methanobacteria</taxon>
        <taxon>Methanobacteriales</taxon>
        <taxon>Methanobacteriaceae</taxon>
        <taxon>Methanobacterium</taxon>
    </lineage>
</organism>
<evidence type="ECO:0000313" key="2">
    <source>
        <dbReference type="Proteomes" id="UP000825933"/>
    </source>
</evidence>
<reference evidence="2" key="1">
    <citation type="journal article" date="2022" name="Microbiol. Resour. Announc.">
        <title>Draft Genome Sequence of a Methanogenic Archaeon from West Spitsbergen Permafrost.</title>
        <authorList>
            <person name="Trubitsyn V."/>
            <person name="Rivkina E."/>
            <person name="Shcherbakova V."/>
        </authorList>
    </citation>
    <scope>NUCLEOTIDE SEQUENCE [LARGE SCALE GENOMIC DNA]</scope>
    <source>
        <strain evidence="2">VT</strain>
    </source>
</reference>
<keyword evidence="2" id="KW-1185">Reference proteome</keyword>
<sequence>MSVLTRKQFLKRSKSCINETGNQALLISELINLEKEEKIDNQEAYKKIKGIMKGVETAFFRYEVLSPPDNCVSLHLKILHSLITLQESVAANYDFVVFSDDHEKEKAEKLEESSNLLDKFRLEFRPITTEVDSLLMK</sequence>
<dbReference type="Proteomes" id="UP000825933">
    <property type="component" value="Unassembled WGS sequence"/>
</dbReference>
<dbReference type="RefSeq" id="WP_223792249.1">
    <property type="nucleotide sequence ID" value="NZ_JAIOUQ010000014.1"/>
</dbReference>
<comment type="caution">
    <text evidence="1">The sequence shown here is derived from an EMBL/GenBank/DDBJ whole genome shotgun (WGS) entry which is preliminary data.</text>
</comment>
<proteinExistence type="predicted"/>
<name>A0A8T5USN6_9EURY</name>
<dbReference type="EMBL" id="JAIOUQ010000014">
    <property type="protein sequence ID" value="MBZ2166704.1"/>
    <property type="molecule type" value="Genomic_DNA"/>
</dbReference>
<dbReference type="AlphaFoldDB" id="A0A8T5USN6"/>
<protein>
    <submittedName>
        <fullName evidence="1">Uncharacterized protein</fullName>
    </submittedName>
</protein>
<accession>A0A8T5USN6</accession>
<evidence type="ECO:0000313" key="1">
    <source>
        <dbReference type="EMBL" id="MBZ2166704.1"/>
    </source>
</evidence>